<keyword evidence="7" id="KW-1185">Reference proteome</keyword>
<feature type="compositionally biased region" description="Basic and acidic residues" evidence="4">
    <location>
        <begin position="18"/>
        <end position="34"/>
    </location>
</feature>
<protein>
    <recommendedName>
        <fullName evidence="8">GET complex, subunit GET2</fullName>
    </recommendedName>
</protein>
<dbReference type="PANTHER" id="PTHR28263:SF1">
    <property type="entry name" value="GOLGI TO ER TRAFFIC PROTEIN 2"/>
    <property type="match status" value="1"/>
</dbReference>
<reference evidence="6" key="1">
    <citation type="submission" date="2022-12" db="EMBL/GenBank/DDBJ databases">
        <authorList>
            <person name="Petersen C."/>
        </authorList>
    </citation>
    <scope>NUCLEOTIDE SEQUENCE</scope>
    <source>
        <strain evidence="6">IBT 15544</strain>
    </source>
</reference>
<keyword evidence="1 5" id="KW-0812">Transmembrane</keyword>
<dbReference type="Pfam" id="PF08690">
    <property type="entry name" value="GET2"/>
    <property type="match status" value="1"/>
</dbReference>
<accession>A0A9W9J9D8</accession>
<evidence type="ECO:0000256" key="2">
    <source>
        <dbReference type="ARBA" id="ARBA00022989"/>
    </source>
</evidence>
<keyword evidence="3 5" id="KW-0472">Membrane</keyword>
<evidence type="ECO:0000256" key="1">
    <source>
        <dbReference type="ARBA" id="ARBA00022692"/>
    </source>
</evidence>
<keyword evidence="2 5" id="KW-1133">Transmembrane helix</keyword>
<reference evidence="6" key="2">
    <citation type="journal article" date="2023" name="IMA Fungus">
        <title>Comparative genomic study of the Penicillium genus elucidates a diverse pangenome and 15 lateral gene transfer events.</title>
        <authorList>
            <person name="Petersen C."/>
            <person name="Sorensen T."/>
            <person name="Nielsen M.R."/>
            <person name="Sondergaard T.E."/>
            <person name="Sorensen J.L."/>
            <person name="Fitzpatrick D.A."/>
            <person name="Frisvad J.C."/>
            <person name="Nielsen K.L."/>
        </authorList>
    </citation>
    <scope>NUCLEOTIDE SEQUENCE</scope>
    <source>
        <strain evidence="6">IBT 15544</strain>
    </source>
</reference>
<dbReference type="RefSeq" id="XP_058303635.1">
    <property type="nucleotide sequence ID" value="XM_058456736.1"/>
</dbReference>
<feature type="transmembrane region" description="Helical" evidence="5">
    <location>
        <begin position="297"/>
        <end position="314"/>
    </location>
</feature>
<organism evidence="6 7">
    <name type="scientific">Penicillium cinerascens</name>
    <dbReference type="NCBI Taxonomy" id="70096"/>
    <lineage>
        <taxon>Eukaryota</taxon>
        <taxon>Fungi</taxon>
        <taxon>Dikarya</taxon>
        <taxon>Ascomycota</taxon>
        <taxon>Pezizomycotina</taxon>
        <taxon>Eurotiomycetes</taxon>
        <taxon>Eurotiomycetidae</taxon>
        <taxon>Eurotiales</taxon>
        <taxon>Aspergillaceae</taxon>
        <taxon>Penicillium</taxon>
    </lineage>
</organism>
<sequence length="319" mass="33930">MSTPDESPAQRAARLRRERREAKIKEGGSARLDKITSLSGRTPQVDREEASPSPQPAVSPSPSPLPQSRPSPGPQPDMQSSQQQLQAQQEAFRAMLRQAVPEQGQGQQSNMQSAENMQAQQEAFRAMFQQAAPAQGQGQQPDNMAEDPTMKLLQSLMGSMGGDPNAPAPGGPGGAPGQPPSGFSPADIAGALGVPPFLANMLGGGQQLTEAEQKTVRIWKTLHVLFALGMAFYSLFVISASVAMFGSAPPKPATAQNPFLIFVTGEMLLTGGRMLLGGKQGGLGMVVSLFRDFVRDGSLVVFALGMGAWYHRGWQTVEY</sequence>
<feature type="transmembrane region" description="Helical" evidence="5">
    <location>
        <begin position="258"/>
        <end position="276"/>
    </location>
</feature>
<feature type="region of interest" description="Disordered" evidence="4">
    <location>
        <begin position="155"/>
        <end position="186"/>
    </location>
</feature>
<proteinExistence type="predicted"/>
<feature type="compositionally biased region" description="Polar residues" evidence="4">
    <location>
        <begin position="104"/>
        <end position="118"/>
    </location>
</feature>
<name>A0A9W9J9D8_9EURO</name>
<feature type="region of interest" description="Disordered" evidence="4">
    <location>
        <begin position="1"/>
        <end position="118"/>
    </location>
</feature>
<comment type="caution">
    <text evidence="6">The sequence shown here is derived from an EMBL/GenBank/DDBJ whole genome shotgun (WGS) entry which is preliminary data.</text>
</comment>
<feature type="transmembrane region" description="Helical" evidence="5">
    <location>
        <begin position="224"/>
        <end position="246"/>
    </location>
</feature>
<dbReference type="AlphaFoldDB" id="A0A9W9J9D8"/>
<evidence type="ECO:0000256" key="3">
    <source>
        <dbReference type="ARBA" id="ARBA00023136"/>
    </source>
</evidence>
<evidence type="ECO:0000313" key="6">
    <source>
        <dbReference type="EMBL" id="KAJ5190695.1"/>
    </source>
</evidence>
<evidence type="ECO:0000256" key="5">
    <source>
        <dbReference type="SAM" id="Phobius"/>
    </source>
</evidence>
<dbReference type="GO" id="GO:0006890">
    <property type="term" value="P:retrograde vesicle-mediated transport, Golgi to endoplasmic reticulum"/>
    <property type="evidence" value="ECO:0007669"/>
    <property type="project" value="TreeGrafter"/>
</dbReference>
<dbReference type="EMBL" id="JAPQKR010000016">
    <property type="protein sequence ID" value="KAJ5190695.1"/>
    <property type="molecule type" value="Genomic_DNA"/>
</dbReference>
<evidence type="ECO:0008006" key="8">
    <source>
        <dbReference type="Google" id="ProtNLM"/>
    </source>
</evidence>
<dbReference type="PANTHER" id="PTHR28263">
    <property type="entry name" value="GOLGI TO ER TRAFFIC PROTEIN 2"/>
    <property type="match status" value="1"/>
</dbReference>
<feature type="compositionally biased region" description="Low complexity" evidence="4">
    <location>
        <begin position="76"/>
        <end position="89"/>
    </location>
</feature>
<evidence type="ECO:0000256" key="4">
    <source>
        <dbReference type="SAM" id="MobiDB-lite"/>
    </source>
</evidence>
<feature type="compositionally biased region" description="Pro residues" evidence="4">
    <location>
        <begin position="53"/>
        <end position="75"/>
    </location>
</feature>
<dbReference type="InterPro" id="IPR028143">
    <property type="entry name" value="Get2/sif1"/>
</dbReference>
<dbReference type="GeneID" id="83184037"/>
<gene>
    <name evidence="6" type="ORF">N7498_009680</name>
</gene>
<dbReference type="Proteomes" id="UP001150904">
    <property type="component" value="Unassembled WGS sequence"/>
</dbReference>
<evidence type="ECO:0000313" key="7">
    <source>
        <dbReference type="Proteomes" id="UP001150904"/>
    </source>
</evidence>
<dbReference type="OrthoDB" id="5393181at2759"/>